<organism evidence="1 2">
    <name type="scientific">Lepraria neglecta</name>
    <dbReference type="NCBI Taxonomy" id="209136"/>
    <lineage>
        <taxon>Eukaryota</taxon>
        <taxon>Fungi</taxon>
        <taxon>Dikarya</taxon>
        <taxon>Ascomycota</taxon>
        <taxon>Pezizomycotina</taxon>
        <taxon>Lecanoromycetes</taxon>
        <taxon>OSLEUM clade</taxon>
        <taxon>Lecanoromycetidae</taxon>
        <taxon>Lecanorales</taxon>
        <taxon>Lecanorineae</taxon>
        <taxon>Stereocaulaceae</taxon>
        <taxon>Lepraria</taxon>
    </lineage>
</organism>
<proteinExistence type="predicted"/>
<reference evidence="1" key="1">
    <citation type="submission" date="2022-11" db="EMBL/GenBank/DDBJ databases">
        <title>Chromosomal genome sequence assembly and mating type (MAT) locus characterization of the leprose asexual lichenized fungus Lepraria neglecta (Nyl.) Erichsen.</title>
        <authorList>
            <person name="Allen J.L."/>
            <person name="Pfeffer B."/>
        </authorList>
    </citation>
    <scope>NUCLEOTIDE SEQUENCE</scope>
    <source>
        <strain evidence="1">Allen 5258</strain>
    </source>
</reference>
<dbReference type="EMBL" id="JASNWA010000003">
    <property type="protein sequence ID" value="KAK3177929.1"/>
    <property type="molecule type" value="Genomic_DNA"/>
</dbReference>
<dbReference type="AlphaFoldDB" id="A0AAD9ZF29"/>
<gene>
    <name evidence="1" type="ORF">OEA41_000061</name>
</gene>
<accession>A0AAD9ZF29</accession>
<comment type="caution">
    <text evidence="1">The sequence shown here is derived from an EMBL/GenBank/DDBJ whole genome shotgun (WGS) entry which is preliminary data.</text>
</comment>
<evidence type="ECO:0000313" key="1">
    <source>
        <dbReference type="EMBL" id="KAK3177929.1"/>
    </source>
</evidence>
<evidence type="ECO:0000313" key="2">
    <source>
        <dbReference type="Proteomes" id="UP001276659"/>
    </source>
</evidence>
<name>A0AAD9ZF29_9LECA</name>
<dbReference type="Proteomes" id="UP001276659">
    <property type="component" value="Unassembled WGS sequence"/>
</dbReference>
<sequence>MILLGLRGPLVTASNRPTSVDVRYSLDTSDGINATVLKDPTPESPTPIPARIDSHERTWQIEQILCRRRARGSRRRGKQYLVEWTPSWLMLAEAEIAEKKWDIVNILQTKLSEKRRDSGFQEEVKIQWEPSWISNLDWVS</sequence>
<keyword evidence="2" id="KW-1185">Reference proteome</keyword>
<protein>
    <submittedName>
        <fullName evidence="1">Uncharacterized protein</fullName>
    </submittedName>
</protein>